<sequence length="75" mass="8146">MGGAVAVSETQRPRYVLAARTAPAKAKPGQHAIVVQIPNGFPSASGRTFLLDHVTFVPIPKSPMEDCRDPHFLFF</sequence>
<reference evidence="1 2" key="1">
    <citation type="journal article" date="2018" name="PLoS Pathog.">
        <title>Evolution of structural diversity of trichothecenes, a family of toxins produced by plant pathogenic and entomopathogenic fungi.</title>
        <authorList>
            <person name="Proctor R.H."/>
            <person name="McCormick S.P."/>
            <person name="Kim H.S."/>
            <person name="Cardoza R.E."/>
            <person name="Stanley A.M."/>
            <person name="Lindo L."/>
            <person name="Kelly A."/>
            <person name="Brown D.W."/>
            <person name="Lee T."/>
            <person name="Vaughan M.M."/>
            <person name="Alexander N.J."/>
            <person name="Busman M."/>
            <person name="Gutierrez S."/>
        </authorList>
    </citation>
    <scope>NUCLEOTIDE SEQUENCE [LARGE SCALE GENOMIC DNA]</scope>
    <source>
        <strain evidence="1 2">IBT 40837</strain>
    </source>
</reference>
<proteinExistence type="predicted"/>
<evidence type="ECO:0000313" key="1">
    <source>
        <dbReference type="EMBL" id="RFU77595.1"/>
    </source>
</evidence>
<accession>A0A395NND7</accession>
<dbReference type="Proteomes" id="UP000266272">
    <property type="component" value="Unassembled WGS sequence"/>
</dbReference>
<comment type="caution">
    <text evidence="1">The sequence shown here is derived from an EMBL/GenBank/DDBJ whole genome shotgun (WGS) entry which is preliminary data.</text>
</comment>
<name>A0A395NND7_TRIAR</name>
<dbReference type="EMBL" id="PXOA01000272">
    <property type="protein sequence ID" value="RFU77595.1"/>
    <property type="molecule type" value="Genomic_DNA"/>
</dbReference>
<evidence type="ECO:0000313" key="2">
    <source>
        <dbReference type="Proteomes" id="UP000266272"/>
    </source>
</evidence>
<keyword evidence="2" id="KW-1185">Reference proteome</keyword>
<dbReference type="AlphaFoldDB" id="A0A395NND7"/>
<organism evidence="1 2">
    <name type="scientific">Trichoderma arundinaceum</name>
    <dbReference type="NCBI Taxonomy" id="490622"/>
    <lineage>
        <taxon>Eukaryota</taxon>
        <taxon>Fungi</taxon>
        <taxon>Dikarya</taxon>
        <taxon>Ascomycota</taxon>
        <taxon>Pezizomycotina</taxon>
        <taxon>Sordariomycetes</taxon>
        <taxon>Hypocreomycetidae</taxon>
        <taxon>Hypocreales</taxon>
        <taxon>Hypocreaceae</taxon>
        <taxon>Trichoderma</taxon>
    </lineage>
</organism>
<gene>
    <name evidence="1" type="ORF">TARUN_4636</name>
</gene>
<protein>
    <submittedName>
        <fullName evidence="1">Uncharacterized protein</fullName>
    </submittedName>
</protein>